<name>A0A445MQN8_9BACT</name>
<proteinExistence type="predicted"/>
<gene>
    <name evidence="1" type="ORF">PITCH_A1020006</name>
</gene>
<sequence>MRCSDSSTAIPVIDYDLGVHYGFTEEEPNFMITCAINSMGTGPHACLISVPLQGTK</sequence>
<reference evidence="1" key="1">
    <citation type="submission" date="2018-01" db="EMBL/GenBank/DDBJ databases">
        <authorList>
            <person name="Regsiter A."/>
            <person name="William W."/>
        </authorList>
    </citation>
    <scope>NUCLEOTIDE SEQUENCE</scope>
    <source>
        <strain evidence="1">TRIP AH-1</strain>
    </source>
</reference>
<dbReference type="AlphaFoldDB" id="A0A445MQN8"/>
<dbReference type="EMBL" id="OJIN01000005">
    <property type="protein sequence ID" value="SPD71761.1"/>
    <property type="molecule type" value="Genomic_DNA"/>
</dbReference>
<evidence type="ECO:0000313" key="1">
    <source>
        <dbReference type="EMBL" id="SPD71761.1"/>
    </source>
</evidence>
<accession>A0A445MQN8</accession>
<protein>
    <submittedName>
        <fullName evidence="1">Uncharacterized protein</fullName>
    </submittedName>
</protein>
<organism evidence="1">
    <name type="scientific">uncultured Desulfobacterium sp</name>
    <dbReference type="NCBI Taxonomy" id="201089"/>
    <lineage>
        <taxon>Bacteria</taxon>
        <taxon>Pseudomonadati</taxon>
        <taxon>Thermodesulfobacteriota</taxon>
        <taxon>Desulfobacteria</taxon>
        <taxon>Desulfobacterales</taxon>
        <taxon>Desulfobacteriaceae</taxon>
        <taxon>Desulfobacterium</taxon>
        <taxon>environmental samples</taxon>
    </lineage>
</organism>